<name>R9P6E4_PSEHS</name>
<accession>R9P6E4</accession>
<sequence length="210" mass="23353">MASAASADETGPRSGLGIPQPQSAMILIVGLRLDSGIGRAARCKGPFLLRASLRLSKKYCNCSARQRLDQFQFQILYSLRRSAKLSPLGCGCRSSIVTASGRVALHSLHCAVLCRVESYAGPESDFASLRIASSTRICIPLHRQHRQQHHHHHHRLLYTLKYRNTKLRSRRTSCTLALSNCAAITAKRSLSISISIRSNSDHIKYRNYRG</sequence>
<protein>
    <submittedName>
        <fullName evidence="1">Dinucleotide-utilizing enzyme</fullName>
    </submittedName>
</protein>
<dbReference type="EMBL" id="DF238808">
    <property type="protein sequence ID" value="GAC96894.1"/>
    <property type="molecule type" value="Genomic_DNA"/>
</dbReference>
<proteinExistence type="predicted"/>
<gene>
    <name evidence="1" type="ORF">PHSY_004478</name>
</gene>
<evidence type="ECO:0000313" key="1">
    <source>
        <dbReference type="EMBL" id="GAC96894.1"/>
    </source>
</evidence>
<keyword evidence="2" id="KW-1185">Reference proteome</keyword>
<dbReference type="GeneID" id="24109760"/>
<organism evidence="1 2">
    <name type="scientific">Pseudozyma hubeiensis (strain SY62)</name>
    <name type="common">Yeast</name>
    <dbReference type="NCBI Taxonomy" id="1305764"/>
    <lineage>
        <taxon>Eukaryota</taxon>
        <taxon>Fungi</taxon>
        <taxon>Dikarya</taxon>
        <taxon>Basidiomycota</taxon>
        <taxon>Ustilaginomycotina</taxon>
        <taxon>Ustilaginomycetes</taxon>
        <taxon>Ustilaginales</taxon>
        <taxon>Ustilaginaceae</taxon>
        <taxon>Pseudozyma</taxon>
    </lineage>
</organism>
<dbReference type="AlphaFoldDB" id="R9P6E4"/>
<dbReference type="RefSeq" id="XP_012190481.1">
    <property type="nucleotide sequence ID" value="XM_012335091.1"/>
</dbReference>
<reference evidence="2" key="1">
    <citation type="journal article" date="2013" name="Genome Announc.">
        <title>Draft genome sequence of the basidiomycetous yeast-like fungus Pseudozyma hubeiensis SY62, which produces an abundant amount of the biosurfactant mannosylerythritol lipids.</title>
        <authorList>
            <person name="Konishi M."/>
            <person name="Hatada Y."/>
            <person name="Horiuchi J."/>
        </authorList>
    </citation>
    <scope>NUCLEOTIDE SEQUENCE [LARGE SCALE GENOMIC DNA]</scope>
    <source>
        <strain evidence="2">SY62</strain>
    </source>
</reference>
<evidence type="ECO:0000313" key="2">
    <source>
        <dbReference type="Proteomes" id="UP000014071"/>
    </source>
</evidence>
<dbReference type="Proteomes" id="UP000014071">
    <property type="component" value="Unassembled WGS sequence"/>
</dbReference>
<dbReference type="HOGENOM" id="CLU_1310611_0_0_1"/>